<organism evidence="1">
    <name type="scientific">uncultured Caudovirales phage</name>
    <dbReference type="NCBI Taxonomy" id="2100421"/>
    <lineage>
        <taxon>Viruses</taxon>
        <taxon>Duplodnaviria</taxon>
        <taxon>Heunggongvirae</taxon>
        <taxon>Uroviricota</taxon>
        <taxon>Caudoviricetes</taxon>
        <taxon>Peduoviridae</taxon>
        <taxon>Maltschvirus</taxon>
        <taxon>Maltschvirus maltsch</taxon>
    </lineage>
</organism>
<dbReference type="EMBL" id="LR797821">
    <property type="protein sequence ID" value="CAB4241295.1"/>
    <property type="molecule type" value="Genomic_DNA"/>
</dbReference>
<proteinExistence type="predicted"/>
<protein>
    <submittedName>
        <fullName evidence="1">Uncharacterized protein</fullName>
    </submittedName>
</protein>
<evidence type="ECO:0000313" key="1">
    <source>
        <dbReference type="EMBL" id="CAB4241295.1"/>
    </source>
</evidence>
<accession>A0A6J5T8W3</accession>
<reference evidence="1" key="1">
    <citation type="submission" date="2020-05" db="EMBL/GenBank/DDBJ databases">
        <authorList>
            <person name="Chiriac C."/>
            <person name="Salcher M."/>
            <person name="Ghai R."/>
            <person name="Kavagutti S V."/>
        </authorList>
    </citation>
    <scope>NUCLEOTIDE SEQUENCE</scope>
</reference>
<name>A0A6J5T8W3_9CAUD</name>
<sequence>MTAIHHFWLSASPYSAVVVSGLFPAYATDGVAPALSLVGGNLVEMPRPADSVAPTLALASGTLQTVLVGAQDLGGIGASLALTAGTLVSGLASMAPAPEAMAPTLALTAGSLTLSLISTTPAPEGISSALALTSGTLT</sequence>
<gene>
    <name evidence="1" type="ORF">UFOVP60_6</name>
</gene>